<gene>
    <name evidence="6" type="ORF">NYQ28_11170</name>
</gene>
<dbReference type="InterPro" id="IPR003593">
    <property type="entry name" value="AAA+_ATPase"/>
</dbReference>
<dbReference type="RefSeq" id="WP_141860125.1">
    <property type="nucleotide sequence ID" value="NZ_BMNV01000007.1"/>
</dbReference>
<evidence type="ECO:0000259" key="5">
    <source>
        <dbReference type="PROSITE" id="PS50893"/>
    </source>
</evidence>
<dbReference type="EMBL" id="JANVAD010000005">
    <property type="protein sequence ID" value="MCS6523126.1"/>
    <property type="molecule type" value="Genomic_DNA"/>
</dbReference>
<dbReference type="InterPro" id="IPR027417">
    <property type="entry name" value="P-loop_NTPase"/>
</dbReference>
<keyword evidence="3 6" id="KW-0067">ATP-binding</keyword>
<dbReference type="PROSITE" id="PS50893">
    <property type="entry name" value="ABC_TRANSPORTER_2"/>
    <property type="match status" value="2"/>
</dbReference>
<dbReference type="Proteomes" id="UP001652264">
    <property type="component" value="Unassembled WGS sequence"/>
</dbReference>
<evidence type="ECO:0000313" key="7">
    <source>
        <dbReference type="Proteomes" id="UP001652264"/>
    </source>
</evidence>
<proteinExistence type="predicted"/>
<dbReference type="PANTHER" id="PTHR19211">
    <property type="entry name" value="ATP-BINDING TRANSPORT PROTEIN-RELATED"/>
    <property type="match status" value="1"/>
</dbReference>
<evidence type="ECO:0000313" key="6">
    <source>
        <dbReference type="EMBL" id="MCS6523126.1"/>
    </source>
</evidence>
<reference evidence="6 7" key="1">
    <citation type="submission" date="2022-08" db="EMBL/GenBank/DDBJ databases">
        <title>Taxonomy of Curtobacterium flaccumfaciens.</title>
        <authorList>
            <person name="Osdaghi E."/>
            <person name="Taghavi S.M."/>
            <person name="Hamidizade M."/>
            <person name="Abachi H."/>
            <person name="Fazliarab A."/>
            <person name="Baeyen S."/>
            <person name="Portier P."/>
            <person name="Van Vaerenbergh J."/>
            <person name="Jacques M.-A."/>
        </authorList>
    </citation>
    <scope>NUCLEOTIDE SEQUENCE [LARGE SCALE GENOMIC DNA]</scope>
    <source>
        <strain evidence="6 7">LMG8786T</strain>
    </source>
</reference>
<feature type="domain" description="ABC transporter" evidence="5">
    <location>
        <begin position="7"/>
        <end position="249"/>
    </location>
</feature>
<keyword evidence="7" id="KW-1185">Reference proteome</keyword>
<dbReference type="SUPFAM" id="SSF52540">
    <property type="entry name" value="P-loop containing nucleoside triphosphate hydrolases"/>
    <property type="match status" value="2"/>
</dbReference>
<dbReference type="InterPro" id="IPR003439">
    <property type="entry name" value="ABC_transporter-like_ATP-bd"/>
</dbReference>
<sequence length="533" mass="57414">MPATPSVVLHDVTFTWPDGTVALDHLSTAFGSGRTSLVGRNGAGKSTLVRLVTGQLHPTSGTVRTSGPVDLLPQRLATRPEDTVADLLGIRPALAALRAILDGDAAPEHFDAVGDDWDLEERAAAALDGIGLGAIGLAGIRTGAAVLDRPVATLSGGQAVLAAVAGIRLRGRPVAFLDEPTNNLDRRARGLLLDLVDDWRGTLVVVSHDRELLEHVDETVELRQGSATVYGGTYAQYEAHVAVQQAAVEREVRVAEQRHRAEQRQRIEAETKIARRARSGRKAAEGMPKIFANEMRKRGEQTAGKLRTGYAEDEAAALSAKHEAESRLRDDESLHVTLPVPDVPASRRIATVTVRGRQTIVQGPERVAVVGDNGVGKSTLLDQLVGVPDAREHPLPETSAVPHVDRVAYLPQRKDTLDDTASVLDNVRRDAPHVPVAEVRNRLARFLVRGDTVDRPAGALSGGERFRVALAALVLADPPPQVLVLDEPTNDLDLTSVDQLVDALRAYRGALVVVSHDETFLERLDLTTRIELR</sequence>
<dbReference type="Gene3D" id="3.40.50.300">
    <property type="entry name" value="P-loop containing nucleotide triphosphate hydrolases"/>
    <property type="match status" value="2"/>
</dbReference>
<keyword evidence="4" id="KW-0175">Coiled coil</keyword>
<organism evidence="6 7">
    <name type="scientific">Curtobacterium citreum</name>
    <dbReference type="NCBI Taxonomy" id="2036"/>
    <lineage>
        <taxon>Bacteria</taxon>
        <taxon>Bacillati</taxon>
        <taxon>Actinomycetota</taxon>
        <taxon>Actinomycetes</taxon>
        <taxon>Micrococcales</taxon>
        <taxon>Microbacteriaceae</taxon>
        <taxon>Curtobacterium</taxon>
    </lineage>
</organism>
<dbReference type="SMART" id="SM00382">
    <property type="entry name" value="AAA"/>
    <property type="match status" value="2"/>
</dbReference>
<name>A0ABT2HIQ7_9MICO</name>
<evidence type="ECO:0000256" key="2">
    <source>
        <dbReference type="ARBA" id="ARBA00022741"/>
    </source>
</evidence>
<evidence type="ECO:0000256" key="3">
    <source>
        <dbReference type="ARBA" id="ARBA00022840"/>
    </source>
</evidence>
<feature type="domain" description="ABC transporter" evidence="5">
    <location>
        <begin position="338"/>
        <end position="532"/>
    </location>
</feature>
<dbReference type="GO" id="GO:0005524">
    <property type="term" value="F:ATP binding"/>
    <property type="evidence" value="ECO:0007669"/>
    <property type="project" value="UniProtKB-KW"/>
</dbReference>
<comment type="caution">
    <text evidence="6">The sequence shown here is derived from an EMBL/GenBank/DDBJ whole genome shotgun (WGS) entry which is preliminary data.</text>
</comment>
<protein>
    <submittedName>
        <fullName evidence="6">ATP-binding cassette domain-containing protein</fullName>
    </submittedName>
</protein>
<feature type="coiled-coil region" evidence="4">
    <location>
        <begin position="245"/>
        <end position="272"/>
    </location>
</feature>
<accession>A0ABT2HIQ7</accession>
<dbReference type="InterPro" id="IPR050611">
    <property type="entry name" value="ABCF"/>
</dbReference>
<dbReference type="GeneID" id="95322893"/>
<evidence type="ECO:0000256" key="4">
    <source>
        <dbReference type="SAM" id="Coils"/>
    </source>
</evidence>
<keyword evidence="1" id="KW-0677">Repeat</keyword>
<dbReference type="Pfam" id="PF00005">
    <property type="entry name" value="ABC_tran"/>
    <property type="match status" value="2"/>
</dbReference>
<dbReference type="CDD" id="cd03221">
    <property type="entry name" value="ABCF_EF-3"/>
    <property type="match status" value="1"/>
</dbReference>
<dbReference type="PANTHER" id="PTHR19211:SF6">
    <property type="entry name" value="BLL7188 PROTEIN"/>
    <property type="match status" value="1"/>
</dbReference>
<keyword evidence="2" id="KW-0547">Nucleotide-binding</keyword>
<evidence type="ECO:0000256" key="1">
    <source>
        <dbReference type="ARBA" id="ARBA00022737"/>
    </source>
</evidence>